<keyword evidence="3" id="KW-1185">Reference proteome</keyword>
<protein>
    <submittedName>
        <fullName evidence="2">Uncharacterized protein</fullName>
    </submittedName>
</protein>
<dbReference type="RefSeq" id="XP_049136559.1">
    <property type="nucleotide sequence ID" value="XM_049280602.1"/>
</dbReference>
<gene>
    <name evidence="2" type="ORF">CLUP02_01562</name>
</gene>
<dbReference type="AlphaFoldDB" id="A0A9Q8SCX5"/>
<dbReference type="GeneID" id="73335612"/>
<evidence type="ECO:0000256" key="1">
    <source>
        <dbReference type="SAM" id="MobiDB-lite"/>
    </source>
</evidence>
<reference evidence="2" key="1">
    <citation type="journal article" date="2021" name="Mol. Plant Microbe Interact.">
        <title>Complete Genome Sequence of the Plant-Pathogenic Fungus Colletotrichum lupini.</title>
        <authorList>
            <person name="Baroncelli R."/>
            <person name="Pensec F."/>
            <person name="Da Lio D."/>
            <person name="Boufleur T."/>
            <person name="Vicente I."/>
            <person name="Sarrocco S."/>
            <person name="Picot A."/>
            <person name="Baraldi E."/>
            <person name="Sukno S."/>
            <person name="Thon M."/>
            <person name="Le Floch G."/>
        </authorList>
    </citation>
    <scope>NUCLEOTIDE SEQUENCE</scope>
    <source>
        <strain evidence="2">IMI 504893</strain>
    </source>
</reference>
<sequence length="249" mass="27007">MSEEEKDRLERLPPILTGLLSIRASWLGVSPYYLLHDPSSIHASDKSDDGQIGLHVQSAKHCEKNPPTATESSKQVQSKAFPLSISQYQRRQAISCKVGSICTQFEQTRDIHSTAGMQGKALIPMARLLPHTPLAFSYLVAMANRTHDAANGPLRLASSPRLHHSTPSAAPPHVPEALPTHASSLRLVALPPCRLYTTDVAPSGVGIILVVTVVQMQDDNPRHHLEARKAARAGSRRATQILGTIPKVA</sequence>
<proteinExistence type="predicted"/>
<dbReference type="Proteomes" id="UP000830671">
    <property type="component" value="Chromosome 1"/>
</dbReference>
<feature type="region of interest" description="Disordered" evidence="1">
    <location>
        <begin position="151"/>
        <end position="174"/>
    </location>
</feature>
<accession>A0A9Q8SCX5</accession>
<organism evidence="2 3">
    <name type="scientific">Colletotrichum lupini</name>
    <dbReference type="NCBI Taxonomy" id="145971"/>
    <lineage>
        <taxon>Eukaryota</taxon>
        <taxon>Fungi</taxon>
        <taxon>Dikarya</taxon>
        <taxon>Ascomycota</taxon>
        <taxon>Pezizomycotina</taxon>
        <taxon>Sordariomycetes</taxon>
        <taxon>Hypocreomycetidae</taxon>
        <taxon>Glomerellales</taxon>
        <taxon>Glomerellaceae</taxon>
        <taxon>Colletotrichum</taxon>
        <taxon>Colletotrichum acutatum species complex</taxon>
    </lineage>
</organism>
<evidence type="ECO:0000313" key="2">
    <source>
        <dbReference type="EMBL" id="UQC74910.1"/>
    </source>
</evidence>
<name>A0A9Q8SCX5_9PEZI</name>
<dbReference type="KEGG" id="clup:CLUP02_01562"/>
<evidence type="ECO:0000313" key="3">
    <source>
        <dbReference type="Proteomes" id="UP000830671"/>
    </source>
</evidence>
<dbReference type="EMBL" id="CP019471">
    <property type="protein sequence ID" value="UQC74910.1"/>
    <property type="molecule type" value="Genomic_DNA"/>
</dbReference>